<feature type="transmembrane region" description="Helical" evidence="21">
    <location>
        <begin position="101"/>
        <end position="123"/>
    </location>
</feature>
<dbReference type="InterPro" id="IPR036945">
    <property type="entry name" value="DAGK_sf"/>
</dbReference>
<accession>A0ABU9CDZ7</accession>
<dbReference type="InterPro" id="IPR033718">
    <property type="entry name" value="DAGK_prok"/>
</dbReference>
<protein>
    <recommendedName>
        <fullName evidence="5 21">Diacylglycerol kinase</fullName>
        <ecNumber evidence="4 21">2.7.1.107</ecNumber>
    </recommendedName>
</protein>
<keyword evidence="17 21" id="KW-0443">Lipid metabolism</keyword>
<evidence type="ECO:0000256" key="15">
    <source>
        <dbReference type="ARBA" id="ARBA00022842"/>
    </source>
</evidence>
<evidence type="ECO:0000256" key="20">
    <source>
        <dbReference type="ARBA" id="ARBA00023264"/>
    </source>
</evidence>
<keyword evidence="15" id="KW-0460">Magnesium</keyword>
<evidence type="ECO:0000256" key="18">
    <source>
        <dbReference type="ARBA" id="ARBA00023136"/>
    </source>
</evidence>
<evidence type="ECO:0000256" key="17">
    <source>
        <dbReference type="ARBA" id="ARBA00023098"/>
    </source>
</evidence>
<evidence type="ECO:0000256" key="2">
    <source>
        <dbReference type="ARBA" id="ARBA00004429"/>
    </source>
</evidence>
<evidence type="ECO:0000256" key="6">
    <source>
        <dbReference type="ARBA" id="ARBA00022475"/>
    </source>
</evidence>
<name>A0ABU9CDZ7_9BURK</name>
<dbReference type="Proteomes" id="UP001365405">
    <property type="component" value="Unassembled WGS sequence"/>
</dbReference>
<comment type="function">
    <text evidence="21">Catalyzes the ATP-dependent phosphorylation of sn-l,2-diacylglycerol (DAG) to phosphatidic acid. Involved in the recycling of diacylglycerol produced as a by-product during membrane-derived oligosaccharide (MDO) biosynthesis.</text>
</comment>
<evidence type="ECO:0000256" key="19">
    <source>
        <dbReference type="ARBA" id="ARBA00023209"/>
    </source>
</evidence>
<dbReference type="PANTHER" id="PTHR34299:SF1">
    <property type="entry name" value="DIACYLGLYCEROL KINASE"/>
    <property type="match status" value="1"/>
</dbReference>
<dbReference type="CDD" id="cd14264">
    <property type="entry name" value="DAGK_IM"/>
    <property type="match status" value="1"/>
</dbReference>
<feature type="transmembrane region" description="Helical" evidence="21">
    <location>
        <begin position="31"/>
        <end position="52"/>
    </location>
</feature>
<evidence type="ECO:0000256" key="4">
    <source>
        <dbReference type="ARBA" id="ARBA00012133"/>
    </source>
</evidence>
<dbReference type="RefSeq" id="WP_341409764.1">
    <property type="nucleotide sequence ID" value="NZ_JBBUTH010000003.1"/>
</dbReference>
<comment type="cofactor">
    <cofactor evidence="1">
        <name>Mg(2+)</name>
        <dbReference type="ChEBI" id="CHEBI:18420"/>
    </cofactor>
</comment>
<evidence type="ECO:0000256" key="16">
    <source>
        <dbReference type="ARBA" id="ARBA00022989"/>
    </source>
</evidence>
<keyword evidence="23" id="KW-1185">Reference proteome</keyword>
<evidence type="ECO:0000256" key="14">
    <source>
        <dbReference type="ARBA" id="ARBA00022840"/>
    </source>
</evidence>
<keyword evidence="18 21" id="KW-0472">Membrane</keyword>
<evidence type="ECO:0000313" key="22">
    <source>
        <dbReference type="EMBL" id="MEK8050097.1"/>
    </source>
</evidence>
<evidence type="ECO:0000256" key="21">
    <source>
        <dbReference type="RuleBase" id="RU363065"/>
    </source>
</evidence>
<dbReference type="EC" id="2.7.1.107" evidence="4 21"/>
<dbReference type="Gene3D" id="1.10.287.3610">
    <property type="match status" value="1"/>
</dbReference>
<keyword evidence="6" id="KW-1003">Cell membrane</keyword>
<keyword evidence="7" id="KW-0444">Lipid biosynthesis</keyword>
<feature type="transmembrane region" description="Helical" evidence="21">
    <location>
        <begin position="59"/>
        <end position="81"/>
    </location>
</feature>
<evidence type="ECO:0000256" key="1">
    <source>
        <dbReference type="ARBA" id="ARBA00001946"/>
    </source>
</evidence>
<evidence type="ECO:0000256" key="9">
    <source>
        <dbReference type="ARBA" id="ARBA00022679"/>
    </source>
</evidence>
<evidence type="ECO:0000313" key="23">
    <source>
        <dbReference type="Proteomes" id="UP001365405"/>
    </source>
</evidence>
<dbReference type="EMBL" id="JBBUTH010000003">
    <property type="protein sequence ID" value="MEK8050097.1"/>
    <property type="molecule type" value="Genomic_DNA"/>
</dbReference>
<evidence type="ECO:0000256" key="8">
    <source>
        <dbReference type="ARBA" id="ARBA00022519"/>
    </source>
</evidence>
<organism evidence="22 23">
    <name type="scientific">Pseudaquabacterium inlustre</name>
    <dbReference type="NCBI Taxonomy" id="2984192"/>
    <lineage>
        <taxon>Bacteria</taxon>
        <taxon>Pseudomonadati</taxon>
        <taxon>Pseudomonadota</taxon>
        <taxon>Betaproteobacteria</taxon>
        <taxon>Burkholderiales</taxon>
        <taxon>Sphaerotilaceae</taxon>
        <taxon>Pseudaquabacterium</taxon>
    </lineage>
</organism>
<comment type="catalytic activity">
    <reaction evidence="21">
        <text>a 1,2-diacyl-sn-glycerol + ATP = a 1,2-diacyl-sn-glycero-3-phosphate + ADP + H(+)</text>
        <dbReference type="Rhea" id="RHEA:10272"/>
        <dbReference type="ChEBI" id="CHEBI:15378"/>
        <dbReference type="ChEBI" id="CHEBI:17815"/>
        <dbReference type="ChEBI" id="CHEBI:30616"/>
        <dbReference type="ChEBI" id="CHEBI:58608"/>
        <dbReference type="ChEBI" id="CHEBI:456216"/>
        <dbReference type="EC" id="2.7.1.107"/>
    </reaction>
</comment>
<reference evidence="22 23" key="1">
    <citation type="submission" date="2024-04" db="EMBL/GenBank/DDBJ databases">
        <title>Novel species of the genus Ideonella isolated from streams.</title>
        <authorList>
            <person name="Lu H."/>
        </authorList>
    </citation>
    <scope>NUCLEOTIDE SEQUENCE [LARGE SCALE GENOMIC DNA]</scope>
    <source>
        <strain evidence="22 23">DXS22W</strain>
    </source>
</reference>
<evidence type="ECO:0000256" key="12">
    <source>
        <dbReference type="ARBA" id="ARBA00022741"/>
    </source>
</evidence>
<comment type="caution">
    <text evidence="22">The sequence shown here is derived from an EMBL/GenBank/DDBJ whole genome shotgun (WGS) entry which is preliminary data.</text>
</comment>
<dbReference type="Pfam" id="PF01219">
    <property type="entry name" value="DAGK_prokar"/>
    <property type="match status" value="1"/>
</dbReference>
<evidence type="ECO:0000256" key="10">
    <source>
        <dbReference type="ARBA" id="ARBA00022692"/>
    </source>
</evidence>
<keyword evidence="16 21" id="KW-1133">Transmembrane helix</keyword>
<dbReference type="GO" id="GO:0004143">
    <property type="term" value="F:ATP-dependent diacylglycerol kinase activity"/>
    <property type="evidence" value="ECO:0007669"/>
    <property type="project" value="UniProtKB-EC"/>
</dbReference>
<evidence type="ECO:0000256" key="7">
    <source>
        <dbReference type="ARBA" id="ARBA00022516"/>
    </source>
</evidence>
<evidence type="ECO:0000256" key="5">
    <source>
        <dbReference type="ARBA" id="ARBA00017575"/>
    </source>
</evidence>
<dbReference type="InterPro" id="IPR000829">
    <property type="entry name" value="DAGK"/>
</dbReference>
<keyword evidence="10 21" id="KW-0812">Transmembrane</keyword>
<keyword evidence="11" id="KW-0479">Metal-binding</keyword>
<evidence type="ECO:0000256" key="3">
    <source>
        <dbReference type="ARBA" id="ARBA00005967"/>
    </source>
</evidence>
<keyword evidence="20 21" id="KW-1208">Phospholipid metabolism</keyword>
<evidence type="ECO:0000256" key="11">
    <source>
        <dbReference type="ARBA" id="ARBA00022723"/>
    </source>
</evidence>
<keyword evidence="12 21" id="KW-0547">Nucleotide-binding</keyword>
<dbReference type="PANTHER" id="PTHR34299">
    <property type="entry name" value="DIACYLGLYCEROL KINASE"/>
    <property type="match status" value="1"/>
</dbReference>
<keyword evidence="19" id="KW-0594">Phospholipid biosynthesis</keyword>
<keyword evidence="8 21" id="KW-0997">Cell inner membrane</keyword>
<evidence type="ECO:0000256" key="13">
    <source>
        <dbReference type="ARBA" id="ARBA00022777"/>
    </source>
</evidence>
<sequence>MKSTTAFSLMRVLRAAQYSEQGIRSAWRDEAAFRQEMLLVLLLAPLTLWLPLPRTDTVLLLALMALVLVAELLNSGLEAIVDKVSPDIHVLAAKAKDCGSAAVFIALLTLAGAWLALAGPVLWSRLAPAL</sequence>
<keyword evidence="13 21" id="KW-0418">Kinase</keyword>
<proteinExistence type="inferred from homology"/>
<keyword evidence="9 21" id="KW-0808">Transferase</keyword>
<comment type="subcellular location">
    <subcellularLocation>
        <location evidence="2 21">Cell inner membrane</location>
        <topology evidence="2 21">Multi-pass membrane protein</topology>
    </subcellularLocation>
</comment>
<gene>
    <name evidence="22" type="ORF">AACH10_07595</name>
</gene>
<keyword evidence="14 21" id="KW-0067">ATP-binding</keyword>
<comment type="similarity">
    <text evidence="3 21">Belongs to the bacterial diacylglycerol kinase family.</text>
</comment>